<dbReference type="OrthoDB" id="3577499at2"/>
<evidence type="ECO:0000256" key="4">
    <source>
        <dbReference type="ARBA" id="ARBA00022989"/>
    </source>
</evidence>
<keyword evidence="7" id="KW-0732">Signal</keyword>
<dbReference type="Pfam" id="PF00892">
    <property type="entry name" value="EamA"/>
    <property type="match status" value="2"/>
</dbReference>
<evidence type="ECO:0000256" key="3">
    <source>
        <dbReference type="ARBA" id="ARBA00022692"/>
    </source>
</evidence>
<keyword evidence="3 6" id="KW-0812">Transmembrane</keyword>
<evidence type="ECO:0000256" key="7">
    <source>
        <dbReference type="SAM" id="SignalP"/>
    </source>
</evidence>
<feature type="transmembrane region" description="Helical" evidence="6">
    <location>
        <begin position="256"/>
        <end position="280"/>
    </location>
</feature>
<feature type="transmembrane region" description="Helical" evidence="6">
    <location>
        <begin position="230"/>
        <end position="249"/>
    </location>
</feature>
<dbReference type="InterPro" id="IPR050638">
    <property type="entry name" value="AA-Vitamin_Transporters"/>
</dbReference>
<dbReference type="PANTHER" id="PTHR32322">
    <property type="entry name" value="INNER MEMBRANE TRANSPORTER"/>
    <property type="match status" value="1"/>
</dbReference>
<feature type="domain" description="EamA" evidence="8">
    <location>
        <begin position="13"/>
        <end position="157"/>
    </location>
</feature>
<feature type="domain" description="EamA" evidence="8">
    <location>
        <begin position="169"/>
        <end position="302"/>
    </location>
</feature>
<keyword evidence="5 6" id="KW-0472">Membrane</keyword>
<keyword evidence="4 6" id="KW-1133">Transmembrane helix</keyword>
<feature type="transmembrane region" description="Helical" evidence="6">
    <location>
        <begin position="142"/>
        <end position="163"/>
    </location>
</feature>
<dbReference type="EMBL" id="VIUW01000002">
    <property type="protein sequence ID" value="TWD15694.1"/>
    <property type="molecule type" value="Genomic_DNA"/>
</dbReference>
<dbReference type="Gene3D" id="1.10.3730.20">
    <property type="match status" value="1"/>
</dbReference>
<evidence type="ECO:0000256" key="6">
    <source>
        <dbReference type="SAM" id="Phobius"/>
    </source>
</evidence>
<feature type="transmembrane region" description="Helical" evidence="6">
    <location>
        <begin position="169"/>
        <end position="187"/>
    </location>
</feature>
<comment type="subcellular location">
    <subcellularLocation>
        <location evidence="1">Membrane</location>
        <topology evidence="1">Multi-pass membrane protein</topology>
    </subcellularLocation>
</comment>
<evidence type="ECO:0000256" key="2">
    <source>
        <dbReference type="ARBA" id="ARBA00007362"/>
    </source>
</evidence>
<dbReference type="InterPro" id="IPR000620">
    <property type="entry name" value="EamA_dom"/>
</dbReference>
<dbReference type="PANTHER" id="PTHR32322:SF2">
    <property type="entry name" value="EAMA DOMAIN-CONTAINING PROTEIN"/>
    <property type="match status" value="1"/>
</dbReference>
<comment type="similarity">
    <text evidence="2">Belongs to the EamA transporter family.</text>
</comment>
<reference evidence="9 10" key="1">
    <citation type="submission" date="2019-06" db="EMBL/GenBank/DDBJ databases">
        <title>Sequencing the genomes of 1000 actinobacteria strains.</title>
        <authorList>
            <person name="Klenk H.-P."/>
        </authorList>
    </citation>
    <scope>NUCLEOTIDE SEQUENCE [LARGE SCALE GENOMIC DNA]</scope>
    <source>
        <strain evidence="9 10">DSM 18935</strain>
    </source>
</reference>
<dbReference type="InterPro" id="IPR037185">
    <property type="entry name" value="EmrE-like"/>
</dbReference>
<feature type="chain" id="PRO_5021976046" evidence="7">
    <location>
        <begin position="32"/>
        <end position="314"/>
    </location>
</feature>
<gene>
    <name evidence="9" type="ORF">FB557_1216</name>
</gene>
<feature type="transmembrane region" description="Helical" evidence="6">
    <location>
        <begin position="286"/>
        <end position="304"/>
    </location>
</feature>
<dbReference type="SUPFAM" id="SSF103481">
    <property type="entry name" value="Multidrug resistance efflux transporter EmrE"/>
    <property type="match status" value="2"/>
</dbReference>
<evidence type="ECO:0000256" key="5">
    <source>
        <dbReference type="ARBA" id="ARBA00023136"/>
    </source>
</evidence>
<organism evidence="9 10">
    <name type="scientific">Marihabitans asiaticum</name>
    <dbReference type="NCBI Taxonomy" id="415218"/>
    <lineage>
        <taxon>Bacteria</taxon>
        <taxon>Bacillati</taxon>
        <taxon>Actinomycetota</taxon>
        <taxon>Actinomycetes</taxon>
        <taxon>Micrococcales</taxon>
        <taxon>Intrasporangiaceae</taxon>
        <taxon>Marihabitans</taxon>
    </lineage>
</organism>
<feature type="transmembrane region" description="Helical" evidence="6">
    <location>
        <begin position="41"/>
        <end position="62"/>
    </location>
</feature>
<evidence type="ECO:0000259" key="8">
    <source>
        <dbReference type="Pfam" id="PF00892"/>
    </source>
</evidence>
<dbReference type="GO" id="GO:0016020">
    <property type="term" value="C:membrane"/>
    <property type="evidence" value="ECO:0007669"/>
    <property type="project" value="UniProtKB-SubCell"/>
</dbReference>
<evidence type="ECO:0000313" key="10">
    <source>
        <dbReference type="Proteomes" id="UP000315628"/>
    </source>
</evidence>
<name>A0A560WDU3_9MICO</name>
<evidence type="ECO:0000313" key="9">
    <source>
        <dbReference type="EMBL" id="TWD15694.1"/>
    </source>
</evidence>
<keyword evidence="10" id="KW-1185">Reference proteome</keyword>
<feature type="signal peptide" evidence="7">
    <location>
        <begin position="1"/>
        <end position="31"/>
    </location>
</feature>
<feature type="transmembrane region" description="Helical" evidence="6">
    <location>
        <begin position="83"/>
        <end position="106"/>
    </location>
</feature>
<dbReference type="AlphaFoldDB" id="A0A560WDU3"/>
<evidence type="ECO:0000256" key="1">
    <source>
        <dbReference type="ARBA" id="ARBA00004141"/>
    </source>
</evidence>
<dbReference type="Proteomes" id="UP000315628">
    <property type="component" value="Unassembled WGS sequence"/>
</dbReference>
<proteinExistence type="inferred from homology"/>
<accession>A0A560WDU3</accession>
<feature type="transmembrane region" description="Helical" evidence="6">
    <location>
        <begin position="112"/>
        <end position="135"/>
    </location>
</feature>
<protein>
    <submittedName>
        <fullName evidence="9">DME family drug/metabolite transporter</fullName>
    </submittedName>
</protein>
<feature type="transmembrane region" description="Helical" evidence="6">
    <location>
        <begin position="199"/>
        <end position="218"/>
    </location>
</feature>
<comment type="caution">
    <text evidence="9">The sequence shown here is derived from an EMBL/GenBank/DDBJ whole genome shotgun (WGS) entry which is preliminary data.</text>
</comment>
<sequence length="314" mass="30690">MPAVRRAGRAHAALAAVAAASLWGTTGTAQALGPPGTDPVSVGAIRICIGALVLVVLAAAAGSRSRAGSARPVPVEPDRSRRAPVAVLLGLGGLAVAAYQACFFLGVERAGVAVGTVITLGLAPLATGALGLLLGERLGGRWSVATAGAVLGVVLLVVGTAGASPVEPIGVAAAVGAALSYAGYTVAARGLLLRGVPGMTAMAGLFSIGAVVLSPALTRADLSWLATGRGLAVALWLGVVATGVSYVLFQRGLAGLAAGTVATLSLAEPVTATLLGVLVLQERLSGLSAVGMALIVLALLLLAAPRRAARPLVP</sequence>